<name>A0ABC8TPA3_9AQUA</name>
<comment type="caution">
    <text evidence="1">The sequence shown here is derived from an EMBL/GenBank/DDBJ whole genome shotgun (WGS) entry which is preliminary data.</text>
</comment>
<keyword evidence="2" id="KW-1185">Reference proteome</keyword>
<dbReference type="AlphaFoldDB" id="A0ABC8TPA3"/>
<proteinExistence type="predicted"/>
<dbReference type="Proteomes" id="UP001642360">
    <property type="component" value="Unassembled WGS sequence"/>
</dbReference>
<feature type="non-terminal residue" evidence="1">
    <location>
        <position position="1"/>
    </location>
</feature>
<protein>
    <submittedName>
        <fullName evidence="1">Uncharacterized protein</fullName>
    </submittedName>
</protein>
<evidence type="ECO:0000313" key="2">
    <source>
        <dbReference type="Proteomes" id="UP001642360"/>
    </source>
</evidence>
<organism evidence="1 2">
    <name type="scientific">Ilex paraguariensis</name>
    <name type="common">yerba mate</name>
    <dbReference type="NCBI Taxonomy" id="185542"/>
    <lineage>
        <taxon>Eukaryota</taxon>
        <taxon>Viridiplantae</taxon>
        <taxon>Streptophyta</taxon>
        <taxon>Embryophyta</taxon>
        <taxon>Tracheophyta</taxon>
        <taxon>Spermatophyta</taxon>
        <taxon>Magnoliopsida</taxon>
        <taxon>eudicotyledons</taxon>
        <taxon>Gunneridae</taxon>
        <taxon>Pentapetalae</taxon>
        <taxon>asterids</taxon>
        <taxon>campanulids</taxon>
        <taxon>Aquifoliales</taxon>
        <taxon>Aquifoliaceae</taxon>
        <taxon>Ilex</taxon>
    </lineage>
</organism>
<evidence type="ECO:0000313" key="1">
    <source>
        <dbReference type="EMBL" id="CAK9169651.1"/>
    </source>
</evidence>
<accession>A0ABC8TPA3</accession>
<dbReference type="EMBL" id="CAUOFW020005337">
    <property type="protein sequence ID" value="CAK9169651.1"/>
    <property type="molecule type" value="Genomic_DNA"/>
</dbReference>
<sequence length="62" mass="7025">LITLDNNEDDPLWEIAAFIEDIRHDFQAMAADFKLSTKRSKHSSQFGCKISIHSLTFEGLGD</sequence>
<reference evidence="1 2" key="1">
    <citation type="submission" date="2024-02" db="EMBL/GenBank/DDBJ databases">
        <authorList>
            <person name="Vignale AGUSTIN F."/>
            <person name="Sosa J E."/>
            <person name="Modenutti C."/>
        </authorList>
    </citation>
    <scope>NUCLEOTIDE SEQUENCE [LARGE SCALE GENOMIC DNA]</scope>
</reference>
<gene>
    <name evidence="1" type="ORF">ILEXP_LOCUS39120</name>
</gene>